<protein>
    <recommendedName>
        <fullName evidence="4">Cobalamin adenosyltransferase-like domain-containing protein</fullName>
    </recommendedName>
</protein>
<keyword evidence="3" id="KW-0067">ATP-binding</keyword>
<dbReference type="PANTHER" id="PTHR12213:SF0">
    <property type="entry name" value="CORRINOID ADENOSYLTRANSFERASE MMAB"/>
    <property type="match status" value="1"/>
</dbReference>
<proteinExistence type="predicted"/>
<keyword evidence="2" id="KW-0547">Nucleotide-binding</keyword>
<dbReference type="Gene3D" id="1.20.1200.10">
    <property type="entry name" value="Cobalamin adenosyltransferase-like"/>
    <property type="match status" value="1"/>
</dbReference>
<dbReference type="SUPFAM" id="SSF89028">
    <property type="entry name" value="Cobalamin adenosyltransferase-like"/>
    <property type="match status" value="1"/>
</dbReference>
<dbReference type="InterPro" id="IPR036451">
    <property type="entry name" value="CblAdoTrfase-like_sf"/>
</dbReference>
<keyword evidence="1" id="KW-0808">Transferase</keyword>
<evidence type="ECO:0000259" key="4">
    <source>
        <dbReference type="Pfam" id="PF01923"/>
    </source>
</evidence>
<comment type="caution">
    <text evidence="5">The sequence shown here is derived from an EMBL/GenBank/DDBJ whole genome shotgun (WGS) entry which is preliminary data.</text>
</comment>
<dbReference type="InterPro" id="IPR029499">
    <property type="entry name" value="PduO-typ"/>
</dbReference>
<evidence type="ECO:0000256" key="3">
    <source>
        <dbReference type="ARBA" id="ARBA00022840"/>
    </source>
</evidence>
<organism evidence="5">
    <name type="scientific">bioreactor metagenome</name>
    <dbReference type="NCBI Taxonomy" id="1076179"/>
    <lineage>
        <taxon>unclassified sequences</taxon>
        <taxon>metagenomes</taxon>
        <taxon>ecological metagenomes</taxon>
    </lineage>
</organism>
<dbReference type="GO" id="GO:0008817">
    <property type="term" value="F:corrinoid adenosyltransferase activity"/>
    <property type="evidence" value="ECO:0007669"/>
    <property type="project" value="TreeGrafter"/>
</dbReference>
<reference evidence="5" key="1">
    <citation type="submission" date="2019-08" db="EMBL/GenBank/DDBJ databases">
        <authorList>
            <person name="Kucharzyk K."/>
            <person name="Murdoch R.W."/>
            <person name="Higgins S."/>
            <person name="Loffler F."/>
        </authorList>
    </citation>
    <scope>NUCLEOTIDE SEQUENCE</scope>
</reference>
<dbReference type="GO" id="GO:0005524">
    <property type="term" value="F:ATP binding"/>
    <property type="evidence" value="ECO:0007669"/>
    <property type="project" value="UniProtKB-KW"/>
</dbReference>
<dbReference type="AlphaFoldDB" id="A0A645DUH4"/>
<dbReference type="EMBL" id="VSSQ01039993">
    <property type="protein sequence ID" value="MPM93150.1"/>
    <property type="molecule type" value="Genomic_DNA"/>
</dbReference>
<feature type="domain" description="Cobalamin adenosyltransferase-like" evidence="4">
    <location>
        <begin position="5"/>
        <end position="72"/>
    </location>
</feature>
<gene>
    <name evidence="5" type="ORF">SDC9_140286</name>
</gene>
<evidence type="ECO:0000256" key="2">
    <source>
        <dbReference type="ARBA" id="ARBA00022741"/>
    </source>
</evidence>
<accession>A0A645DUH4</accession>
<evidence type="ECO:0000313" key="5">
    <source>
        <dbReference type="EMBL" id="MPM93150.1"/>
    </source>
</evidence>
<dbReference type="Pfam" id="PF01923">
    <property type="entry name" value="Cob_adeno_trans"/>
    <property type="match status" value="1"/>
</dbReference>
<evidence type="ECO:0000256" key="1">
    <source>
        <dbReference type="ARBA" id="ARBA00022679"/>
    </source>
</evidence>
<sequence length="79" mass="8793">MAARITEALPEGGMTFVRPGDTRCGSALHLARTIARRAERTATPLFRDGKLEEKAYQFLNRLSDVIYLLSLKVDADAKK</sequence>
<dbReference type="PANTHER" id="PTHR12213">
    <property type="entry name" value="CORRINOID ADENOSYLTRANSFERASE"/>
    <property type="match status" value="1"/>
</dbReference>
<dbReference type="InterPro" id="IPR016030">
    <property type="entry name" value="CblAdoTrfase-like"/>
</dbReference>
<name>A0A645DUH4_9ZZZZ</name>